<dbReference type="Gene3D" id="3.40.50.720">
    <property type="entry name" value="NAD(P)-binding Rossmann-like Domain"/>
    <property type="match status" value="1"/>
</dbReference>
<dbReference type="GO" id="GO:0016616">
    <property type="term" value="F:oxidoreductase activity, acting on the CH-OH group of donors, NAD or NADP as acceptor"/>
    <property type="evidence" value="ECO:0007669"/>
    <property type="project" value="TreeGrafter"/>
</dbReference>
<accession>A0AAJ1IDI7</accession>
<dbReference type="SUPFAM" id="SSF51735">
    <property type="entry name" value="NAD(P)-binding Rossmann-fold domains"/>
    <property type="match status" value="1"/>
</dbReference>
<protein>
    <submittedName>
        <fullName evidence="2">SDR family NAD(P)-dependent oxidoreductase</fullName>
    </submittedName>
</protein>
<name>A0AAJ1IDI7_9SPIO</name>
<organism evidence="2 3">
    <name type="scientific">Candidatus Thalassospirochaeta sargassi</name>
    <dbReference type="NCBI Taxonomy" id="3119039"/>
    <lineage>
        <taxon>Bacteria</taxon>
        <taxon>Pseudomonadati</taxon>
        <taxon>Spirochaetota</taxon>
        <taxon>Spirochaetia</taxon>
        <taxon>Spirochaetales</taxon>
        <taxon>Spirochaetaceae</taxon>
        <taxon>Candidatus Thalassospirochaeta</taxon>
    </lineage>
</organism>
<dbReference type="FunFam" id="3.40.50.720:FF:000084">
    <property type="entry name" value="Short-chain dehydrogenase reductase"/>
    <property type="match status" value="1"/>
</dbReference>
<dbReference type="EMBL" id="JAQQAL010000024">
    <property type="protein sequence ID" value="MDC7227305.1"/>
    <property type="molecule type" value="Genomic_DNA"/>
</dbReference>
<evidence type="ECO:0000256" key="1">
    <source>
        <dbReference type="ARBA" id="ARBA00006484"/>
    </source>
</evidence>
<dbReference type="PRINTS" id="PR00080">
    <property type="entry name" value="SDRFAMILY"/>
</dbReference>
<dbReference type="AlphaFoldDB" id="A0AAJ1IDI7"/>
<dbReference type="Pfam" id="PF13561">
    <property type="entry name" value="adh_short_C2"/>
    <property type="match status" value="1"/>
</dbReference>
<evidence type="ECO:0000313" key="3">
    <source>
        <dbReference type="Proteomes" id="UP001221217"/>
    </source>
</evidence>
<dbReference type="PANTHER" id="PTHR42760">
    <property type="entry name" value="SHORT-CHAIN DEHYDROGENASES/REDUCTASES FAMILY MEMBER"/>
    <property type="match status" value="1"/>
</dbReference>
<sequence length="274" mass="28350">MAIENALGSGLGLLNKKAVITGGAVNIGAAISRRLAELGVVTAIVYNYSSSAADKLVAEIEEVGGTAAAFQADVADAVSMAELFAGIEEDPRFGRVDIMVNNSGIFSMSEQTDLSAEEWQRLFNINTMGVFLGAREAAKLMKSQPALDGEASRGVIINMASINALHPGFGQTVHYDATKGAVHAFTRSFAAELGPHSVRVNAVAPGLVDSEGLRDTAGPLAEMVEGRNPLSLVDGSSPLVKASDVANAVVFLSSSLAAAVTGETLVVDRGYLLT</sequence>
<dbReference type="CDD" id="cd05233">
    <property type="entry name" value="SDR_c"/>
    <property type="match status" value="1"/>
</dbReference>
<dbReference type="InterPro" id="IPR002347">
    <property type="entry name" value="SDR_fam"/>
</dbReference>
<evidence type="ECO:0000313" key="2">
    <source>
        <dbReference type="EMBL" id="MDC7227305.1"/>
    </source>
</evidence>
<dbReference type="InterPro" id="IPR036291">
    <property type="entry name" value="NAD(P)-bd_dom_sf"/>
</dbReference>
<gene>
    <name evidence="2" type="ORF">PQJ61_11140</name>
</gene>
<proteinExistence type="inferred from homology"/>
<comment type="similarity">
    <text evidence="1">Belongs to the short-chain dehydrogenases/reductases (SDR) family.</text>
</comment>
<dbReference type="Proteomes" id="UP001221217">
    <property type="component" value="Unassembled WGS sequence"/>
</dbReference>
<dbReference type="PRINTS" id="PR00081">
    <property type="entry name" value="GDHRDH"/>
</dbReference>
<comment type="caution">
    <text evidence="2">The sequence shown here is derived from an EMBL/GenBank/DDBJ whole genome shotgun (WGS) entry which is preliminary data.</text>
</comment>
<reference evidence="2 3" key="1">
    <citation type="submission" date="2022-12" db="EMBL/GenBank/DDBJ databases">
        <title>Metagenome assembled genome from gulf of manar.</title>
        <authorList>
            <person name="Kohli P."/>
            <person name="Pk S."/>
            <person name="Venkata Ramana C."/>
            <person name="Sasikala C."/>
        </authorList>
    </citation>
    <scope>NUCLEOTIDE SEQUENCE [LARGE SCALE GENOMIC DNA]</scope>
    <source>
        <strain evidence="2">JB008</strain>
    </source>
</reference>